<evidence type="ECO:0000259" key="2">
    <source>
        <dbReference type="PROSITE" id="PS50280"/>
    </source>
</evidence>
<dbReference type="InterPro" id="IPR050869">
    <property type="entry name" value="H3K4_H4K5_MeTrfase"/>
</dbReference>
<name>C7G064_DICDI</name>
<dbReference type="EMBL" id="AAFI02000136">
    <property type="protein sequence ID" value="EEU04054.1"/>
    <property type="molecule type" value="Genomic_DNA"/>
</dbReference>
<dbReference type="PaxDb" id="44689-DDB0252650"/>
<dbReference type="AlphaFoldDB" id="C7G064"/>
<dbReference type="SMR" id="C7G064"/>
<accession>C7G064</accession>
<dbReference type="InterPro" id="IPR046341">
    <property type="entry name" value="SET_dom_sf"/>
</dbReference>
<dbReference type="Proteomes" id="UP000002195">
    <property type="component" value="Unassembled WGS sequence"/>
</dbReference>
<evidence type="ECO:0000313" key="4">
    <source>
        <dbReference type="Proteomes" id="UP000002195"/>
    </source>
</evidence>
<dbReference type="FunCoup" id="C7G064">
    <property type="interactions" value="63"/>
</dbReference>
<dbReference type="PhylomeDB" id="C7G064"/>
<dbReference type="VEuPathDB" id="AmoebaDB:DDB_G0289303"/>
<keyword evidence="4" id="KW-1185">Reference proteome</keyword>
<reference evidence="3 4" key="1">
    <citation type="journal article" date="2005" name="Nature">
        <title>The genome of the social amoeba Dictyostelium discoideum.</title>
        <authorList>
            <consortium name="The Dictyostelium discoideum Sequencing Consortium"/>
            <person name="Eichinger L."/>
            <person name="Pachebat J.A."/>
            <person name="Glockner G."/>
            <person name="Rajandream M.A."/>
            <person name="Sucgang R."/>
            <person name="Berriman M."/>
            <person name="Song J."/>
            <person name="Olsen R."/>
            <person name="Szafranski K."/>
            <person name="Xu Q."/>
            <person name="Tunggal B."/>
            <person name="Kummerfeld S."/>
            <person name="Madera M."/>
            <person name="Konfortov B.A."/>
            <person name="Rivero F."/>
            <person name="Bankier A.T."/>
            <person name="Lehmann R."/>
            <person name="Hamlin N."/>
            <person name="Davies R."/>
            <person name="Gaudet P."/>
            <person name="Fey P."/>
            <person name="Pilcher K."/>
            <person name="Chen G."/>
            <person name="Saunders D."/>
            <person name="Sodergren E."/>
            <person name="Davis P."/>
            <person name="Kerhornou A."/>
            <person name="Nie X."/>
            <person name="Hall N."/>
            <person name="Anjard C."/>
            <person name="Hemphill L."/>
            <person name="Bason N."/>
            <person name="Farbrother P."/>
            <person name="Desany B."/>
            <person name="Just E."/>
            <person name="Morio T."/>
            <person name="Rost R."/>
            <person name="Churcher C."/>
            <person name="Cooper J."/>
            <person name="Haydock S."/>
            <person name="van Driessche N."/>
            <person name="Cronin A."/>
            <person name="Goodhead I."/>
            <person name="Muzny D."/>
            <person name="Mourier T."/>
            <person name="Pain A."/>
            <person name="Lu M."/>
            <person name="Harper D."/>
            <person name="Lindsay R."/>
            <person name="Hauser H."/>
            <person name="James K."/>
            <person name="Quiles M."/>
            <person name="Madan Babu M."/>
            <person name="Saito T."/>
            <person name="Buchrieser C."/>
            <person name="Wardroper A."/>
            <person name="Felder M."/>
            <person name="Thangavelu M."/>
            <person name="Johnson D."/>
            <person name="Knights A."/>
            <person name="Loulseged H."/>
            <person name="Mungall K."/>
            <person name="Oliver K."/>
            <person name="Price C."/>
            <person name="Quail M.A."/>
            <person name="Urushihara H."/>
            <person name="Hernandez J."/>
            <person name="Rabbinowitsch E."/>
            <person name="Steffen D."/>
            <person name="Sanders M."/>
            <person name="Ma J."/>
            <person name="Kohara Y."/>
            <person name="Sharp S."/>
            <person name="Simmonds M."/>
            <person name="Spiegler S."/>
            <person name="Tivey A."/>
            <person name="Sugano S."/>
            <person name="White B."/>
            <person name="Walker D."/>
            <person name="Woodward J."/>
            <person name="Winckler T."/>
            <person name="Tanaka Y."/>
            <person name="Shaulsky G."/>
            <person name="Schleicher M."/>
            <person name="Weinstock G."/>
            <person name="Rosenthal A."/>
            <person name="Cox E.C."/>
            <person name="Chisholm R.L."/>
            <person name="Gibbs R."/>
            <person name="Loomis W.F."/>
            <person name="Platzer M."/>
            <person name="Kay R.R."/>
            <person name="Williams J."/>
            <person name="Dear P.H."/>
            <person name="Noegel A.A."/>
            <person name="Barrell B."/>
            <person name="Kuspa A."/>
        </authorList>
    </citation>
    <scope>NUCLEOTIDE SEQUENCE [LARGE SCALE GENOMIC DNA]</scope>
    <source>
        <strain evidence="3 4">AX4</strain>
    </source>
</reference>
<comment type="caution">
    <text evidence="3">The sequence shown here is derived from an EMBL/GenBank/DDBJ whole genome shotgun (WGS) entry which is preliminary data.</text>
</comment>
<dbReference type="PANTHER" id="PTHR12197">
    <property type="entry name" value="HISTONE-LYSINE N-METHYLTRANSFERASE SMYD"/>
    <property type="match status" value="1"/>
</dbReference>
<dbReference type="Gene3D" id="1.10.220.160">
    <property type="match status" value="1"/>
</dbReference>
<gene>
    <name evidence="3" type="ORF">DDB_G0289303</name>
</gene>
<comment type="function">
    <text evidence="1">Probable methyltransferase.</text>
</comment>
<evidence type="ECO:0000313" key="3">
    <source>
        <dbReference type="EMBL" id="EEU04054.1"/>
    </source>
</evidence>
<dbReference type="PROSITE" id="PS50280">
    <property type="entry name" value="SET"/>
    <property type="match status" value="1"/>
</dbReference>
<dbReference type="GO" id="GO:0005634">
    <property type="term" value="C:nucleus"/>
    <property type="evidence" value="ECO:0000318"/>
    <property type="project" value="GO_Central"/>
</dbReference>
<dbReference type="InParanoid" id="C7G064"/>
<organism evidence="3 4">
    <name type="scientific">Dictyostelium discoideum</name>
    <name type="common">Social amoeba</name>
    <dbReference type="NCBI Taxonomy" id="44689"/>
    <lineage>
        <taxon>Eukaryota</taxon>
        <taxon>Amoebozoa</taxon>
        <taxon>Evosea</taxon>
        <taxon>Eumycetozoa</taxon>
        <taxon>Dictyostelia</taxon>
        <taxon>Dictyosteliales</taxon>
        <taxon>Dictyosteliaceae</taxon>
        <taxon>Dictyostelium</taxon>
    </lineage>
</organism>
<dbReference type="PANTHER" id="PTHR12197:SF299">
    <property type="entry name" value="SET DOMAIN-CONTAINING PROTEIN"/>
    <property type="match status" value="1"/>
</dbReference>
<dbReference type="Gene3D" id="2.170.270.10">
    <property type="entry name" value="SET domain"/>
    <property type="match status" value="1"/>
</dbReference>
<dbReference type="Pfam" id="PF00856">
    <property type="entry name" value="SET"/>
    <property type="match status" value="1"/>
</dbReference>
<dbReference type="Reactome" id="R-DDI-3214841">
    <property type="pathway name" value="PKMTs methylate histone lysines"/>
</dbReference>
<dbReference type="InterPro" id="IPR001214">
    <property type="entry name" value="SET_dom"/>
</dbReference>
<proteinExistence type="predicted"/>
<dbReference type="GeneID" id="8627064"/>
<dbReference type="KEGG" id="ddi:DDB_G0289303"/>
<dbReference type="eggNOG" id="KOG2084">
    <property type="taxonomic scope" value="Eukaryota"/>
</dbReference>
<dbReference type="RefSeq" id="XP_002649106.1">
    <property type="nucleotide sequence ID" value="XM_002649060.1"/>
</dbReference>
<dbReference type="dictyBase" id="DDB_G0289303"/>
<feature type="domain" description="SET" evidence="2">
    <location>
        <begin position="1"/>
        <end position="252"/>
    </location>
</feature>
<protein>
    <submittedName>
        <fullName evidence="3">SET domain-containing protein</fullName>
    </submittedName>
</protein>
<dbReference type="Gene3D" id="6.10.140.2220">
    <property type="match status" value="1"/>
</dbReference>
<evidence type="ECO:0000256" key="1">
    <source>
        <dbReference type="ARBA" id="ARBA00004038"/>
    </source>
</evidence>
<dbReference type="HOGENOM" id="CLU_610350_0_0_1"/>
<sequence>MKKDEKQFQQFPNKGRTVQANTDLPKGSTVFRCAPFASSIEDSDKLATEKYCGFCLQRIPKSDSKECLCKNCKLYSVCKSCRSINESAVEPFQIIIKSTFHLGSDTRDMRLLLRIIANIANGKQGMQTPIDDYQDFMGLTSTLDKVDKEHMTKFKRGVTSISSLISSVRGVGYLKNTITIHEILECFSSVLTNAHQFSYATSKEIGRGVCPTGYFNHSCMPNTTWSLDDQGMLLFSTSSNVKKGDELSLGYLANEYPLKNRRRELLDGYYFFCQCPLCEFQSNLSGYLCEKCKEPLLNDSIVYHEPSLTNPLDTGIGLIKHLRKMIDFRQQSVEFKKMFSSEQLSNILQKGVPKHIQSVFNCDASDNEELQQIVEISERSIKSLPLINGEPIDFYPLSDRNYYEYFKQLKNSKISSPEELQRIKDKILSLINPTIYNSFKDKIDKRLLI</sequence>
<dbReference type="CDD" id="cd20071">
    <property type="entry name" value="SET_SMYD"/>
    <property type="match status" value="1"/>
</dbReference>
<dbReference type="SUPFAM" id="SSF82199">
    <property type="entry name" value="SET domain"/>
    <property type="match status" value="1"/>
</dbReference>